<protein>
    <submittedName>
        <fullName evidence="3">Uncharacterized protein</fullName>
    </submittedName>
</protein>
<dbReference type="AlphaFoldDB" id="A0A6F8YRK2"/>
<accession>A0A6F8YRK2</accession>
<reference evidence="3 4" key="1">
    <citation type="submission" date="2020-03" db="EMBL/GenBank/DDBJ databases">
        <title>Whole genome shotgun sequence of Phytohabitans suffuscus NBRC 105367.</title>
        <authorList>
            <person name="Komaki H."/>
            <person name="Tamura T."/>
        </authorList>
    </citation>
    <scope>NUCLEOTIDE SEQUENCE [LARGE SCALE GENOMIC DNA]</scope>
    <source>
        <strain evidence="3 4">NBRC 105367</strain>
    </source>
</reference>
<evidence type="ECO:0000256" key="2">
    <source>
        <dbReference type="SAM" id="Phobius"/>
    </source>
</evidence>
<sequence>MLSLGMLVWAEPASTGRFSPAAVAAFAGMIVVPLLVLSRTAFVGDAGNPDATASVAASGAVSPSVATSPTARASTGQDELRQAVVAYSDAYLVRWICRKNTNDSPVSTKHGSVGAGG</sequence>
<dbReference type="EMBL" id="AP022871">
    <property type="protein sequence ID" value="BCB88686.1"/>
    <property type="molecule type" value="Genomic_DNA"/>
</dbReference>
<organism evidence="3 4">
    <name type="scientific">Phytohabitans suffuscus</name>
    <dbReference type="NCBI Taxonomy" id="624315"/>
    <lineage>
        <taxon>Bacteria</taxon>
        <taxon>Bacillati</taxon>
        <taxon>Actinomycetota</taxon>
        <taxon>Actinomycetes</taxon>
        <taxon>Micromonosporales</taxon>
        <taxon>Micromonosporaceae</taxon>
    </lineage>
</organism>
<gene>
    <name evidence="3" type="ORF">Psuf_059990</name>
</gene>
<name>A0A6F8YRK2_9ACTN</name>
<feature type="transmembrane region" description="Helical" evidence="2">
    <location>
        <begin position="20"/>
        <end position="37"/>
    </location>
</feature>
<keyword evidence="2" id="KW-0812">Transmembrane</keyword>
<evidence type="ECO:0000313" key="3">
    <source>
        <dbReference type="EMBL" id="BCB88686.1"/>
    </source>
</evidence>
<keyword evidence="2" id="KW-1133">Transmembrane helix</keyword>
<keyword evidence="4" id="KW-1185">Reference proteome</keyword>
<keyword evidence="2" id="KW-0472">Membrane</keyword>
<feature type="region of interest" description="Disordered" evidence="1">
    <location>
        <begin position="53"/>
        <end position="76"/>
    </location>
</feature>
<reference evidence="3 4" key="2">
    <citation type="submission" date="2020-03" db="EMBL/GenBank/DDBJ databases">
        <authorList>
            <person name="Ichikawa N."/>
            <person name="Kimura A."/>
            <person name="Kitahashi Y."/>
            <person name="Uohara A."/>
        </authorList>
    </citation>
    <scope>NUCLEOTIDE SEQUENCE [LARGE SCALE GENOMIC DNA]</scope>
    <source>
        <strain evidence="3 4">NBRC 105367</strain>
    </source>
</reference>
<dbReference type="Proteomes" id="UP000503011">
    <property type="component" value="Chromosome"/>
</dbReference>
<proteinExistence type="predicted"/>
<feature type="compositionally biased region" description="Low complexity" evidence="1">
    <location>
        <begin position="53"/>
        <end position="69"/>
    </location>
</feature>
<dbReference type="KEGG" id="psuu:Psuf_059990"/>
<evidence type="ECO:0000256" key="1">
    <source>
        <dbReference type="SAM" id="MobiDB-lite"/>
    </source>
</evidence>
<evidence type="ECO:0000313" key="4">
    <source>
        <dbReference type="Proteomes" id="UP000503011"/>
    </source>
</evidence>